<keyword evidence="2" id="KW-0378">Hydrolase</keyword>
<evidence type="ECO:0000313" key="5">
    <source>
        <dbReference type="Proteomes" id="UP000605427"/>
    </source>
</evidence>
<comment type="caution">
    <text evidence="4">The sequence shown here is derived from an EMBL/GenBank/DDBJ whole genome shotgun (WGS) entry which is preliminary data.</text>
</comment>
<accession>A0ABQ1ZRU0</accession>
<comment type="similarity">
    <text evidence="1">Belongs to the 'GDXG' lipolytic enzyme family.</text>
</comment>
<gene>
    <name evidence="4" type="ORF">GCM10007362_17380</name>
</gene>
<protein>
    <recommendedName>
        <fullName evidence="3">Alpha/beta hydrolase fold-3 domain-containing protein</fullName>
    </recommendedName>
</protein>
<sequence>MRKYPLQHLEQLRTETSMLPGKNIEIIVKPSPGEDRPGYIDPAEFALLNEHWAGATKNPEEQPAEMPPIEVMLPAIRESMGFPNYNLNTVEIHTRYEELKGSGNRVGLWRHYPRKSSGNVKRPALVFFHGGGWIGGSVYTVENICRLIAELADAVVFNVDYSLAPEKPYPHGLNDNFNAVKHVYDHAEAYGIDPERIAVGGDSAGGNYAAAVALKARDEGSPKIALQVLIYPCVVMADAAAEGYEWKEELFDISPEHENILRGGLLALGKPKKLQDDLVAALYVSDETDIRNPYVSPMLADSHARLPRALVVGAEFDGLRVQTEFYAEQLAQAGVEVKCLRYKGMTHAFMDKLGHAAQAEDLCTEIAEAIKDL</sequence>
<dbReference type="Proteomes" id="UP000605427">
    <property type="component" value="Unassembled WGS sequence"/>
</dbReference>
<organism evidence="4 5">
    <name type="scientific">Saccharibacillus endophyticus</name>
    <dbReference type="NCBI Taxonomy" id="2060666"/>
    <lineage>
        <taxon>Bacteria</taxon>
        <taxon>Bacillati</taxon>
        <taxon>Bacillota</taxon>
        <taxon>Bacilli</taxon>
        <taxon>Bacillales</taxon>
        <taxon>Paenibacillaceae</taxon>
        <taxon>Saccharibacillus</taxon>
    </lineage>
</organism>
<dbReference type="Gene3D" id="3.40.50.1820">
    <property type="entry name" value="alpha/beta hydrolase"/>
    <property type="match status" value="1"/>
</dbReference>
<feature type="domain" description="Alpha/beta hydrolase fold-3" evidence="3">
    <location>
        <begin position="125"/>
        <end position="350"/>
    </location>
</feature>
<dbReference type="Pfam" id="PF07859">
    <property type="entry name" value="Abhydrolase_3"/>
    <property type="match status" value="1"/>
</dbReference>
<keyword evidence="5" id="KW-1185">Reference proteome</keyword>
<evidence type="ECO:0000256" key="2">
    <source>
        <dbReference type="ARBA" id="ARBA00022801"/>
    </source>
</evidence>
<dbReference type="SUPFAM" id="SSF53474">
    <property type="entry name" value="alpha/beta-Hydrolases"/>
    <property type="match status" value="1"/>
</dbReference>
<name>A0ABQ1ZRU0_9BACL</name>
<dbReference type="InterPro" id="IPR050300">
    <property type="entry name" value="GDXG_lipolytic_enzyme"/>
</dbReference>
<dbReference type="InterPro" id="IPR013094">
    <property type="entry name" value="AB_hydrolase_3"/>
</dbReference>
<proteinExistence type="inferred from homology"/>
<reference evidence="5" key="1">
    <citation type="journal article" date="2019" name="Int. J. Syst. Evol. Microbiol.">
        <title>The Global Catalogue of Microorganisms (GCM) 10K type strain sequencing project: providing services to taxonomists for standard genome sequencing and annotation.</title>
        <authorList>
            <consortium name="The Broad Institute Genomics Platform"/>
            <consortium name="The Broad Institute Genome Sequencing Center for Infectious Disease"/>
            <person name="Wu L."/>
            <person name="Ma J."/>
        </authorList>
    </citation>
    <scope>NUCLEOTIDE SEQUENCE [LARGE SCALE GENOMIC DNA]</scope>
    <source>
        <strain evidence="5">CCM 8702</strain>
    </source>
</reference>
<dbReference type="PANTHER" id="PTHR48081:SF8">
    <property type="entry name" value="ALPHA_BETA HYDROLASE FOLD-3 DOMAIN-CONTAINING PROTEIN-RELATED"/>
    <property type="match status" value="1"/>
</dbReference>
<dbReference type="PROSITE" id="PS01173">
    <property type="entry name" value="LIPASE_GDXG_HIS"/>
    <property type="match status" value="1"/>
</dbReference>
<evidence type="ECO:0000313" key="4">
    <source>
        <dbReference type="EMBL" id="GGH75898.1"/>
    </source>
</evidence>
<evidence type="ECO:0000256" key="1">
    <source>
        <dbReference type="ARBA" id="ARBA00010515"/>
    </source>
</evidence>
<evidence type="ECO:0000259" key="3">
    <source>
        <dbReference type="Pfam" id="PF07859"/>
    </source>
</evidence>
<dbReference type="PANTHER" id="PTHR48081">
    <property type="entry name" value="AB HYDROLASE SUPERFAMILY PROTEIN C4A8.06C"/>
    <property type="match status" value="1"/>
</dbReference>
<dbReference type="InterPro" id="IPR029058">
    <property type="entry name" value="AB_hydrolase_fold"/>
</dbReference>
<dbReference type="RefSeq" id="WP_172242319.1">
    <property type="nucleotide sequence ID" value="NZ_BMDD01000002.1"/>
</dbReference>
<dbReference type="EMBL" id="BMDD01000002">
    <property type="protein sequence ID" value="GGH75898.1"/>
    <property type="molecule type" value="Genomic_DNA"/>
</dbReference>
<dbReference type="InterPro" id="IPR002168">
    <property type="entry name" value="Lipase_GDXG_HIS_AS"/>
</dbReference>